<name>A0A6J4V4M3_9BACT</name>
<evidence type="ECO:0000313" key="2">
    <source>
        <dbReference type="EMBL" id="CAA9566318.1"/>
    </source>
</evidence>
<feature type="compositionally biased region" description="Basic residues" evidence="1">
    <location>
        <begin position="10"/>
        <end position="23"/>
    </location>
</feature>
<dbReference type="AlphaFoldDB" id="A0A6J4V4M3"/>
<dbReference type="EMBL" id="CADCWM010000524">
    <property type="protein sequence ID" value="CAA9566318.1"/>
    <property type="molecule type" value="Genomic_DNA"/>
</dbReference>
<sequence length="65" mass="7885">RGRRLDAAPRRRATPRRGRRQPRPVRPLAQGPRDHPRQRCPPRPRPRRRRGRPPRRRRRRPGVAL</sequence>
<organism evidence="2">
    <name type="scientific">uncultured Thermomicrobiales bacterium</name>
    <dbReference type="NCBI Taxonomy" id="1645740"/>
    <lineage>
        <taxon>Bacteria</taxon>
        <taxon>Pseudomonadati</taxon>
        <taxon>Thermomicrobiota</taxon>
        <taxon>Thermomicrobia</taxon>
        <taxon>Thermomicrobiales</taxon>
        <taxon>environmental samples</taxon>
    </lineage>
</organism>
<gene>
    <name evidence="2" type="ORF">AVDCRST_MAG88-1923</name>
</gene>
<feature type="region of interest" description="Disordered" evidence="1">
    <location>
        <begin position="1"/>
        <end position="65"/>
    </location>
</feature>
<reference evidence="2" key="1">
    <citation type="submission" date="2020-02" db="EMBL/GenBank/DDBJ databases">
        <authorList>
            <person name="Meier V. D."/>
        </authorList>
    </citation>
    <scope>NUCLEOTIDE SEQUENCE</scope>
    <source>
        <strain evidence="2">AVDCRST_MAG88</strain>
    </source>
</reference>
<proteinExistence type="predicted"/>
<accession>A0A6J4V4M3</accession>
<feature type="non-terminal residue" evidence="2">
    <location>
        <position position="1"/>
    </location>
</feature>
<feature type="compositionally biased region" description="Basic residues" evidence="1">
    <location>
        <begin position="38"/>
        <end position="65"/>
    </location>
</feature>
<feature type="non-terminal residue" evidence="2">
    <location>
        <position position="65"/>
    </location>
</feature>
<protein>
    <submittedName>
        <fullName evidence="2">Uncharacterized protein</fullName>
    </submittedName>
</protein>
<evidence type="ECO:0000256" key="1">
    <source>
        <dbReference type="SAM" id="MobiDB-lite"/>
    </source>
</evidence>